<comment type="caution">
    <text evidence="2">The sequence shown here is derived from an EMBL/GenBank/DDBJ whole genome shotgun (WGS) entry which is preliminary data.</text>
</comment>
<feature type="compositionally biased region" description="Low complexity" evidence="1">
    <location>
        <begin position="407"/>
        <end position="431"/>
    </location>
</feature>
<feature type="compositionally biased region" description="Low complexity" evidence="1">
    <location>
        <begin position="148"/>
        <end position="163"/>
    </location>
</feature>
<feature type="compositionally biased region" description="Polar residues" evidence="1">
    <location>
        <begin position="299"/>
        <end position="317"/>
    </location>
</feature>
<feature type="region of interest" description="Disordered" evidence="1">
    <location>
        <begin position="447"/>
        <end position="586"/>
    </location>
</feature>
<evidence type="ECO:0008006" key="4">
    <source>
        <dbReference type="Google" id="ProtNLM"/>
    </source>
</evidence>
<accession>A0AAD7W5H3</accession>
<feature type="compositionally biased region" description="Polar residues" evidence="1">
    <location>
        <begin position="100"/>
        <end position="119"/>
    </location>
</feature>
<feature type="compositionally biased region" description="Basic and acidic residues" evidence="1">
    <location>
        <begin position="483"/>
        <end position="514"/>
    </location>
</feature>
<feature type="compositionally biased region" description="Basic and acidic residues" evidence="1">
    <location>
        <begin position="193"/>
        <end position="221"/>
    </location>
</feature>
<sequence>MTRLDPSPQRLAPRGLMEESRGRESFGRRTGPREREGESDYLSLRRAGSRSSVRDSSPPPPYRHLEVGHPLPSTRSPEPKSSIPFRNPELGIPSKRRNSDSSNEPLVTSPPKYSQHSNFRQSPRSQSPYTPSPRTPSPTLLRQAESLSPSHGRGSRSHSSSNHRSPRHSGASRRPGSVLSVSPSPSRSPSPVRHAEPRGSSHRGRFDSEDCSRGDSREHRSSSIRSHGRALDSERLYKNLNSIASAASVDQQPGSSSSADWKSSRRKAETSVSSRARGRDSRNPSPSRRGYDMPGHSLPNKTASGNHRSDSTASYSQKTRESRAKTDPGLLPGSWSGSAQSLCSPALSRGCSPSRRGLDPKPSPRSPKTHPAVTAEASHRSRSGSRRGLEAHSPSPERRRSSHRSRSPSPRARGHASSQSSAESEASPGAAATMMEEYVVMADIPKTRPIYTREGPRQGGRSHSYRTGRAELHEPARYSQATDGHRERDDSRERGRGRERGRDRRERRDGERGRPSGTHSTASHHTQRSNSPPEEEDGPLNGQLKQPSEHTQTQVMSQVNRRTESLSSSFQTDHSGETLNEKACDP</sequence>
<dbReference type="Proteomes" id="UP001221898">
    <property type="component" value="Unassembled WGS sequence"/>
</dbReference>
<name>A0AAD7W5H3_9TELE</name>
<feature type="compositionally biased region" description="Basic and acidic residues" evidence="1">
    <location>
        <begin position="574"/>
        <end position="586"/>
    </location>
</feature>
<keyword evidence="3" id="KW-1185">Reference proteome</keyword>
<feature type="compositionally biased region" description="Low complexity" evidence="1">
    <location>
        <begin position="45"/>
        <end position="56"/>
    </location>
</feature>
<feature type="compositionally biased region" description="Low complexity" evidence="1">
    <location>
        <begin position="120"/>
        <end position="129"/>
    </location>
</feature>
<feature type="region of interest" description="Disordered" evidence="1">
    <location>
        <begin position="1"/>
        <end position="431"/>
    </location>
</feature>
<gene>
    <name evidence="2" type="ORF">AAFF_G00208220</name>
</gene>
<dbReference type="AlphaFoldDB" id="A0AAD7W5H3"/>
<protein>
    <recommendedName>
        <fullName evidence="4">Serine/arginine repetitive matrix protein 2-like</fullName>
    </recommendedName>
</protein>
<dbReference type="EMBL" id="JAINUG010000278">
    <property type="protein sequence ID" value="KAJ8384120.1"/>
    <property type="molecule type" value="Genomic_DNA"/>
</dbReference>
<organism evidence="2 3">
    <name type="scientific">Aldrovandia affinis</name>
    <dbReference type="NCBI Taxonomy" id="143900"/>
    <lineage>
        <taxon>Eukaryota</taxon>
        <taxon>Metazoa</taxon>
        <taxon>Chordata</taxon>
        <taxon>Craniata</taxon>
        <taxon>Vertebrata</taxon>
        <taxon>Euteleostomi</taxon>
        <taxon>Actinopterygii</taxon>
        <taxon>Neopterygii</taxon>
        <taxon>Teleostei</taxon>
        <taxon>Notacanthiformes</taxon>
        <taxon>Halosauridae</taxon>
        <taxon>Aldrovandia</taxon>
    </lineage>
</organism>
<evidence type="ECO:0000313" key="3">
    <source>
        <dbReference type="Proteomes" id="UP001221898"/>
    </source>
</evidence>
<proteinExistence type="predicted"/>
<feature type="compositionally biased region" description="Polar residues" evidence="1">
    <location>
        <begin position="517"/>
        <end position="532"/>
    </location>
</feature>
<feature type="compositionally biased region" description="Polar residues" evidence="1">
    <location>
        <begin position="239"/>
        <end position="254"/>
    </location>
</feature>
<feature type="compositionally biased region" description="Basic and acidic residues" evidence="1">
    <location>
        <begin position="387"/>
        <end position="399"/>
    </location>
</feature>
<evidence type="ECO:0000256" key="1">
    <source>
        <dbReference type="SAM" id="MobiDB-lite"/>
    </source>
</evidence>
<feature type="compositionally biased region" description="Low complexity" evidence="1">
    <location>
        <begin position="172"/>
        <end position="192"/>
    </location>
</feature>
<feature type="compositionally biased region" description="Polar residues" evidence="1">
    <location>
        <begin position="543"/>
        <end position="573"/>
    </location>
</feature>
<evidence type="ECO:0000313" key="2">
    <source>
        <dbReference type="EMBL" id="KAJ8384120.1"/>
    </source>
</evidence>
<feature type="compositionally biased region" description="Basic and acidic residues" evidence="1">
    <location>
        <begin position="16"/>
        <end position="38"/>
    </location>
</feature>
<reference evidence="2" key="1">
    <citation type="journal article" date="2023" name="Science">
        <title>Genome structures resolve the early diversification of teleost fishes.</title>
        <authorList>
            <person name="Parey E."/>
            <person name="Louis A."/>
            <person name="Montfort J."/>
            <person name="Bouchez O."/>
            <person name="Roques C."/>
            <person name="Iampietro C."/>
            <person name="Lluch J."/>
            <person name="Castinel A."/>
            <person name="Donnadieu C."/>
            <person name="Desvignes T."/>
            <person name="Floi Bucao C."/>
            <person name="Jouanno E."/>
            <person name="Wen M."/>
            <person name="Mejri S."/>
            <person name="Dirks R."/>
            <person name="Jansen H."/>
            <person name="Henkel C."/>
            <person name="Chen W.J."/>
            <person name="Zahm M."/>
            <person name="Cabau C."/>
            <person name="Klopp C."/>
            <person name="Thompson A.W."/>
            <person name="Robinson-Rechavi M."/>
            <person name="Braasch I."/>
            <person name="Lecointre G."/>
            <person name="Bobe J."/>
            <person name="Postlethwait J.H."/>
            <person name="Berthelot C."/>
            <person name="Roest Crollius H."/>
            <person name="Guiguen Y."/>
        </authorList>
    </citation>
    <scope>NUCLEOTIDE SEQUENCE</scope>
    <source>
        <strain evidence="2">NC1722</strain>
    </source>
</reference>